<dbReference type="WBParaSite" id="SMRG1_37690.1">
    <property type="protein sequence ID" value="SMRG1_37690.1"/>
    <property type="gene ID" value="SMRG1_37690"/>
</dbReference>
<dbReference type="AlphaFoldDB" id="A0AA84ZM42"/>
<evidence type="ECO:0000313" key="1">
    <source>
        <dbReference type="Proteomes" id="UP000050790"/>
    </source>
</evidence>
<organism evidence="1 2">
    <name type="scientific">Schistosoma margrebowiei</name>
    <dbReference type="NCBI Taxonomy" id="48269"/>
    <lineage>
        <taxon>Eukaryota</taxon>
        <taxon>Metazoa</taxon>
        <taxon>Spiralia</taxon>
        <taxon>Lophotrochozoa</taxon>
        <taxon>Platyhelminthes</taxon>
        <taxon>Trematoda</taxon>
        <taxon>Digenea</taxon>
        <taxon>Strigeidida</taxon>
        <taxon>Schistosomatoidea</taxon>
        <taxon>Schistosomatidae</taxon>
        <taxon>Schistosoma</taxon>
    </lineage>
</organism>
<reference evidence="2" key="1">
    <citation type="submission" date="2023-11" db="UniProtKB">
        <authorList>
            <consortium name="WormBaseParasite"/>
        </authorList>
    </citation>
    <scope>IDENTIFICATION</scope>
</reference>
<evidence type="ECO:0000313" key="2">
    <source>
        <dbReference type="WBParaSite" id="SMRG1_37690.1"/>
    </source>
</evidence>
<dbReference type="Proteomes" id="UP000050790">
    <property type="component" value="Unassembled WGS sequence"/>
</dbReference>
<name>A0AA84ZM42_9TREM</name>
<sequence length="66" mass="7892">MLTLYCGTYALLTNLTLSRSSLTWNDYMRRDSRKFQRRIKYLRQELRFSRRATASPCQTSPQNNVL</sequence>
<accession>A0AA84ZM42</accession>
<proteinExistence type="predicted"/>
<protein>
    <submittedName>
        <fullName evidence="2">Uncharacterized protein</fullName>
    </submittedName>
</protein>